<keyword evidence="4" id="KW-1185">Reference proteome</keyword>
<feature type="transmembrane region" description="Helical" evidence="1">
    <location>
        <begin position="61"/>
        <end position="78"/>
    </location>
</feature>
<keyword evidence="1" id="KW-0812">Transmembrane</keyword>
<gene>
    <name evidence="3" type="ORF">NAT50_06210</name>
</gene>
<feature type="transmembrane region" description="Helical" evidence="1">
    <location>
        <begin position="6"/>
        <end position="27"/>
    </location>
</feature>
<name>A0ABT0TNV5_9FLAO</name>
<evidence type="ECO:0000256" key="1">
    <source>
        <dbReference type="SAM" id="Phobius"/>
    </source>
</evidence>
<dbReference type="Gene3D" id="1.20.1280.290">
    <property type="match status" value="1"/>
</dbReference>
<sequence>MSNAITIAIGALAQILFSSRIILQWILSEKSRRVLTPLLFWELSLVASFLLFIYGYLRNDFAIMLGQSLTYYIYIRNIQLQKQWKKIHPFLRLFIYIFPVIIIIYGYNNERYDINNLFNDDTISTPLLFLGIISQLLFTFRFIYQWLYSERKKESSLPLGFWVISLLGSGLILIYAVFRLDPILFIGHLIGFTAYARNIIIIKKNNPHSEQ</sequence>
<keyword evidence="1" id="KW-1133">Transmembrane helix</keyword>
<keyword evidence="1" id="KW-0472">Membrane</keyword>
<organism evidence="3 4">
    <name type="scientific">Flavobacterium luminosum</name>
    <dbReference type="NCBI Taxonomy" id="2949086"/>
    <lineage>
        <taxon>Bacteria</taxon>
        <taxon>Pseudomonadati</taxon>
        <taxon>Bacteroidota</taxon>
        <taxon>Flavobacteriia</taxon>
        <taxon>Flavobacteriales</taxon>
        <taxon>Flavobacteriaceae</taxon>
        <taxon>Flavobacterium</taxon>
    </lineage>
</organism>
<evidence type="ECO:0000313" key="4">
    <source>
        <dbReference type="Proteomes" id="UP001317191"/>
    </source>
</evidence>
<dbReference type="InterPro" id="IPR011499">
    <property type="entry name" value="Lipid_A_biosynth_N"/>
</dbReference>
<protein>
    <submittedName>
        <fullName evidence="3">Lipid-A-disaccharide synthase N-terminal domain-containing protein</fullName>
    </submittedName>
</protein>
<feature type="domain" description="Lipid A biosynthesis N-terminal" evidence="2">
    <location>
        <begin position="9"/>
        <end position="80"/>
    </location>
</feature>
<feature type="transmembrane region" description="Helical" evidence="1">
    <location>
        <begin position="127"/>
        <end position="147"/>
    </location>
</feature>
<dbReference type="EMBL" id="JAMLJM010000003">
    <property type="protein sequence ID" value="MCL9808951.1"/>
    <property type="molecule type" value="Genomic_DNA"/>
</dbReference>
<proteinExistence type="predicted"/>
<feature type="transmembrane region" description="Helical" evidence="1">
    <location>
        <begin position="90"/>
        <end position="107"/>
    </location>
</feature>
<dbReference type="RefSeq" id="WP_250592351.1">
    <property type="nucleotide sequence ID" value="NZ_JAMLJM010000003.1"/>
</dbReference>
<dbReference type="Pfam" id="PF07578">
    <property type="entry name" value="LAB_N"/>
    <property type="match status" value="2"/>
</dbReference>
<reference evidence="3 4" key="1">
    <citation type="submission" date="2022-05" db="EMBL/GenBank/DDBJ databases">
        <title>Flavobacterium sp., isolated from activated sludge.</title>
        <authorList>
            <person name="Ran Q."/>
        </authorList>
    </citation>
    <scope>NUCLEOTIDE SEQUENCE [LARGE SCALE GENOMIC DNA]</scope>
    <source>
        <strain evidence="3 4">HXWNR70</strain>
    </source>
</reference>
<feature type="transmembrane region" description="Helical" evidence="1">
    <location>
        <begin position="34"/>
        <end position="55"/>
    </location>
</feature>
<accession>A0ABT0TNV5</accession>
<dbReference type="SMART" id="SM01259">
    <property type="entry name" value="LAB_N"/>
    <property type="match status" value="2"/>
</dbReference>
<evidence type="ECO:0000259" key="2">
    <source>
        <dbReference type="SMART" id="SM01259"/>
    </source>
</evidence>
<evidence type="ECO:0000313" key="3">
    <source>
        <dbReference type="EMBL" id="MCL9808951.1"/>
    </source>
</evidence>
<feature type="transmembrane region" description="Helical" evidence="1">
    <location>
        <begin position="159"/>
        <end position="177"/>
    </location>
</feature>
<dbReference type="Proteomes" id="UP001317191">
    <property type="component" value="Unassembled WGS sequence"/>
</dbReference>
<feature type="transmembrane region" description="Helical" evidence="1">
    <location>
        <begin position="183"/>
        <end position="202"/>
    </location>
</feature>
<feature type="domain" description="Lipid A biosynthesis N-terminal" evidence="2">
    <location>
        <begin position="130"/>
        <end position="201"/>
    </location>
</feature>
<comment type="caution">
    <text evidence="3">The sequence shown here is derived from an EMBL/GenBank/DDBJ whole genome shotgun (WGS) entry which is preliminary data.</text>
</comment>